<dbReference type="SUPFAM" id="SSF52540">
    <property type="entry name" value="P-loop containing nucleoside triphosphate hydrolases"/>
    <property type="match status" value="1"/>
</dbReference>
<keyword evidence="1" id="KW-0813">Transport</keyword>
<protein>
    <submittedName>
        <fullName evidence="5">ATP-binding cassette domain-containing protein</fullName>
    </submittedName>
</protein>
<feature type="domain" description="ABC transporter" evidence="4">
    <location>
        <begin position="3"/>
        <end position="231"/>
    </location>
</feature>
<dbReference type="Pfam" id="PF13732">
    <property type="entry name" value="DrrA1-3_C"/>
    <property type="match status" value="1"/>
</dbReference>
<dbReference type="InterPro" id="IPR003593">
    <property type="entry name" value="AAA+_ATPase"/>
</dbReference>
<comment type="caution">
    <text evidence="5">The sequence shown here is derived from an EMBL/GenBank/DDBJ whole genome shotgun (WGS) entry which is preliminary data.</text>
</comment>
<name>A0A9X3AJU3_9PSEU</name>
<dbReference type="PANTHER" id="PTHR43582:SF5">
    <property type="entry name" value="ABC TRANSPORTER"/>
    <property type="match status" value="1"/>
</dbReference>
<evidence type="ECO:0000313" key="5">
    <source>
        <dbReference type="EMBL" id="MCS7484531.1"/>
    </source>
</evidence>
<dbReference type="Gene3D" id="3.40.50.300">
    <property type="entry name" value="P-loop containing nucleotide triphosphate hydrolases"/>
    <property type="match status" value="1"/>
</dbReference>
<evidence type="ECO:0000256" key="1">
    <source>
        <dbReference type="ARBA" id="ARBA00022448"/>
    </source>
</evidence>
<dbReference type="GO" id="GO:0016887">
    <property type="term" value="F:ATP hydrolysis activity"/>
    <property type="evidence" value="ECO:0007669"/>
    <property type="project" value="InterPro"/>
</dbReference>
<evidence type="ECO:0000313" key="6">
    <source>
        <dbReference type="Proteomes" id="UP001141259"/>
    </source>
</evidence>
<dbReference type="PANTHER" id="PTHR43582">
    <property type="entry name" value="LINEARMYCIN RESISTANCE ATP-BINDING PROTEIN LNRL"/>
    <property type="match status" value="1"/>
</dbReference>
<dbReference type="InterPro" id="IPR003439">
    <property type="entry name" value="ABC_transporter-like_ATP-bd"/>
</dbReference>
<dbReference type="PROSITE" id="PS00211">
    <property type="entry name" value="ABC_TRANSPORTER_1"/>
    <property type="match status" value="1"/>
</dbReference>
<dbReference type="Pfam" id="PF00005">
    <property type="entry name" value="ABC_tran"/>
    <property type="match status" value="1"/>
</dbReference>
<dbReference type="InterPro" id="IPR025302">
    <property type="entry name" value="DrrA1/2-like_C"/>
</dbReference>
<gene>
    <name evidence="5" type="ORF">NZH93_47545</name>
</gene>
<dbReference type="SMART" id="SM00382">
    <property type="entry name" value="AAA"/>
    <property type="match status" value="1"/>
</dbReference>
<keyword evidence="3 5" id="KW-0067">ATP-binding</keyword>
<evidence type="ECO:0000259" key="4">
    <source>
        <dbReference type="PROSITE" id="PS50893"/>
    </source>
</evidence>
<keyword evidence="6" id="KW-1185">Reference proteome</keyword>
<proteinExistence type="predicted"/>
<organism evidence="5 6">
    <name type="scientific">Umezawaea endophytica</name>
    <dbReference type="NCBI Taxonomy" id="1654476"/>
    <lineage>
        <taxon>Bacteria</taxon>
        <taxon>Bacillati</taxon>
        <taxon>Actinomycetota</taxon>
        <taxon>Actinomycetes</taxon>
        <taxon>Pseudonocardiales</taxon>
        <taxon>Pseudonocardiaceae</taxon>
        <taxon>Umezawaea</taxon>
    </lineage>
</organism>
<evidence type="ECO:0000256" key="2">
    <source>
        <dbReference type="ARBA" id="ARBA00022741"/>
    </source>
</evidence>
<dbReference type="EMBL" id="JANYMP010000048">
    <property type="protein sequence ID" value="MCS7484531.1"/>
    <property type="molecule type" value="Genomic_DNA"/>
</dbReference>
<evidence type="ECO:0000256" key="3">
    <source>
        <dbReference type="ARBA" id="ARBA00022840"/>
    </source>
</evidence>
<accession>A0A9X3AJU3</accession>
<reference evidence="5" key="1">
    <citation type="submission" date="2022-08" db="EMBL/GenBank/DDBJ databases">
        <authorList>
            <person name="Tistechok S."/>
            <person name="Samborskyy M."/>
            <person name="Roman I."/>
        </authorList>
    </citation>
    <scope>NUCLEOTIDE SEQUENCE</scope>
    <source>
        <strain evidence="5">DSM 103496</strain>
    </source>
</reference>
<dbReference type="InterPro" id="IPR017871">
    <property type="entry name" value="ABC_transporter-like_CS"/>
</dbReference>
<dbReference type="GO" id="GO:0005524">
    <property type="term" value="F:ATP binding"/>
    <property type="evidence" value="ECO:0007669"/>
    <property type="project" value="UniProtKB-KW"/>
</dbReference>
<dbReference type="PROSITE" id="PS50893">
    <property type="entry name" value="ABC_TRANSPORTER_2"/>
    <property type="match status" value="1"/>
</dbReference>
<sequence length="313" mass="33345">MIIDARGLRRSFGEVEAVRGVDLGVEAGETVGLLGPNGAGKTTTLRMLTTLLRPTSGTATVAGADLLTEQALVRRRIGYVAQSGGTEARCRVGEELVLQAELYRLDRTTARRRASELCELLGLAGLENRAVGTLSGGQRRKLDIALGLVHSPALLFLDEPSLGLDPSSRDDLWDHLRALRGTTVLLTTHYLDEADALCDRLLVVDRGVVVAQGTSDELKRGLAGDVVTVDVDRAAVRVLAAHPSVHTVTDDGTALRLTVGDGDRVLAELLRLLDSAGYAPRSIQLHRPTLDDVFRAVTGTPLTDDVPARTAIG</sequence>
<keyword evidence="2" id="KW-0547">Nucleotide-binding</keyword>
<dbReference type="InterPro" id="IPR027417">
    <property type="entry name" value="P-loop_NTPase"/>
</dbReference>
<dbReference type="Proteomes" id="UP001141259">
    <property type="component" value="Unassembled WGS sequence"/>
</dbReference>
<dbReference type="AlphaFoldDB" id="A0A9X3AJU3"/>